<evidence type="ECO:0000313" key="13">
    <source>
        <dbReference type="EMBL" id="PTL35101.1"/>
    </source>
</evidence>
<accession>A0A2T4TVG3</accession>
<keyword evidence="5 9" id="KW-0560">Oxidoreductase</keyword>
<dbReference type="Proteomes" id="UP000241436">
    <property type="component" value="Unassembled WGS sequence"/>
</dbReference>
<dbReference type="InterPro" id="IPR022893">
    <property type="entry name" value="Shikimate_DH_fam"/>
</dbReference>
<feature type="domain" description="Quinate/shikimate 5-dehydrogenase/glutamyl-tRNA reductase" evidence="10">
    <location>
        <begin position="126"/>
        <end position="172"/>
    </location>
</feature>
<dbReference type="CDD" id="cd01065">
    <property type="entry name" value="NAD_bind_Shikimate_DH"/>
    <property type="match status" value="1"/>
</dbReference>
<dbReference type="Pfam" id="PF01488">
    <property type="entry name" value="Shikimate_DH"/>
    <property type="match status" value="1"/>
</dbReference>
<reference evidence="13 14" key="1">
    <citation type="submission" date="2017-09" db="EMBL/GenBank/DDBJ databases">
        <title>Bloom of a denitrifying methanotroph, Candidatus Methylomirabilis limnetica, in a deep stratified lake.</title>
        <authorList>
            <person name="Graf J.S."/>
            <person name="Marchant H.K."/>
            <person name="Tienken D."/>
            <person name="Hach P.F."/>
            <person name="Brand A."/>
            <person name="Schubert C.J."/>
            <person name="Kuypers M.M."/>
            <person name="Milucka J."/>
        </authorList>
    </citation>
    <scope>NUCLEOTIDE SEQUENCE [LARGE SCALE GENOMIC DNA]</scope>
    <source>
        <strain evidence="13 14">Zug</strain>
    </source>
</reference>
<comment type="caution">
    <text evidence="9">Lacks conserved residue(s) required for the propagation of feature annotation.</text>
</comment>
<dbReference type="InterPro" id="IPR046346">
    <property type="entry name" value="Aminoacid_DH-like_N_sf"/>
</dbReference>
<protein>
    <recommendedName>
        <fullName evidence="2 9">Shikimate dehydrogenase (NADP(+))</fullName>
        <shortName evidence="9">SDH</shortName>
        <ecNumber evidence="2 9">1.1.1.25</ecNumber>
    </recommendedName>
</protein>
<dbReference type="HAMAP" id="MF_00222">
    <property type="entry name" value="Shikimate_DH_AroE"/>
    <property type="match status" value="1"/>
</dbReference>
<feature type="binding site" evidence="9">
    <location>
        <position position="228"/>
    </location>
    <ligand>
        <name>NADP(+)</name>
        <dbReference type="ChEBI" id="CHEBI:58349"/>
    </ligand>
</feature>
<dbReference type="GO" id="GO:0004764">
    <property type="term" value="F:shikimate 3-dehydrogenase (NADP+) activity"/>
    <property type="evidence" value="ECO:0007669"/>
    <property type="project" value="UniProtKB-UniRule"/>
</dbReference>
<feature type="binding site" evidence="9">
    <location>
        <position position="108"/>
    </location>
    <ligand>
        <name>shikimate</name>
        <dbReference type="ChEBI" id="CHEBI:36208"/>
    </ligand>
</feature>
<feature type="binding site" evidence="9">
    <location>
        <begin position="157"/>
        <end position="162"/>
    </location>
    <ligand>
        <name>NADP(+)</name>
        <dbReference type="ChEBI" id="CHEBI:58349"/>
    </ligand>
</feature>
<dbReference type="FunFam" id="3.40.50.720:FF:000086">
    <property type="entry name" value="Quinate/shikimate dehydrogenase"/>
    <property type="match status" value="1"/>
</dbReference>
<feature type="domain" description="Shikimate dehydrogenase substrate binding N-terminal" evidence="11">
    <location>
        <begin position="12"/>
        <end position="95"/>
    </location>
</feature>
<comment type="catalytic activity">
    <reaction evidence="7 9">
        <text>shikimate + NADP(+) = 3-dehydroshikimate + NADPH + H(+)</text>
        <dbReference type="Rhea" id="RHEA:17737"/>
        <dbReference type="ChEBI" id="CHEBI:15378"/>
        <dbReference type="ChEBI" id="CHEBI:16630"/>
        <dbReference type="ChEBI" id="CHEBI:36208"/>
        <dbReference type="ChEBI" id="CHEBI:57783"/>
        <dbReference type="ChEBI" id="CHEBI:58349"/>
        <dbReference type="EC" id="1.1.1.25"/>
    </reaction>
</comment>
<dbReference type="OrthoDB" id="9792692at2"/>
<organism evidence="13 14">
    <name type="scientific">Candidatus Methylomirabilis limnetica</name>
    <dbReference type="NCBI Taxonomy" id="2033718"/>
    <lineage>
        <taxon>Bacteria</taxon>
        <taxon>Candidatus Methylomirabilota</taxon>
        <taxon>Candidatus Methylomirabilia</taxon>
        <taxon>Candidatus Methylomirabilales</taxon>
        <taxon>Candidatus Methylomirabilaceae</taxon>
        <taxon>Candidatus Methylomirabilis</taxon>
    </lineage>
</organism>
<name>A0A2T4TVG3_9BACT</name>
<comment type="function">
    <text evidence="9">Involved in the biosynthesis of the chorismate, which leads to the biosynthesis of aromatic amino acids. Catalyzes the reversible NADPH linked reduction of 3-dehydroshikimate (DHSA) to yield shikimate (SA).</text>
</comment>
<evidence type="ECO:0000259" key="12">
    <source>
        <dbReference type="Pfam" id="PF18317"/>
    </source>
</evidence>
<dbReference type="NCBIfam" id="TIGR00507">
    <property type="entry name" value="aroE"/>
    <property type="match status" value="1"/>
</dbReference>
<feature type="binding site" evidence="9">
    <location>
        <position position="251"/>
    </location>
    <ligand>
        <name>NADP(+)</name>
        <dbReference type="ChEBI" id="CHEBI:58349"/>
    </ligand>
</feature>
<dbReference type="NCBIfam" id="NF001319">
    <property type="entry name" value="PRK00258.3-3"/>
    <property type="match status" value="1"/>
</dbReference>
<evidence type="ECO:0000259" key="10">
    <source>
        <dbReference type="Pfam" id="PF01488"/>
    </source>
</evidence>
<keyword evidence="4 9" id="KW-0521">NADP</keyword>
<feature type="binding site" evidence="9">
    <location>
        <position position="93"/>
    </location>
    <ligand>
        <name>shikimate</name>
        <dbReference type="ChEBI" id="CHEBI:36208"/>
    </ligand>
</feature>
<dbReference type="AlphaFoldDB" id="A0A2T4TVG3"/>
<dbReference type="Pfam" id="PF18317">
    <property type="entry name" value="SDH_C"/>
    <property type="match status" value="1"/>
</dbReference>
<comment type="caution">
    <text evidence="13">The sequence shown here is derived from an EMBL/GenBank/DDBJ whole genome shotgun (WGS) entry which is preliminary data.</text>
</comment>
<feature type="binding site" evidence="9">
    <location>
        <position position="258"/>
    </location>
    <ligand>
        <name>shikimate</name>
        <dbReference type="ChEBI" id="CHEBI:36208"/>
    </ligand>
</feature>
<dbReference type="InterPro" id="IPR006151">
    <property type="entry name" value="Shikm_DH/Glu-tRNA_Rdtase"/>
</dbReference>
<dbReference type="InterPro" id="IPR011342">
    <property type="entry name" value="Shikimate_DH"/>
</dbReference>
<keyword evidence="3 9" id="KW-0028">Amino-acid biosynthesis</keyword>
<feature type="binding site" evidence="9">
    <location>
        <position position="230"/>
    </location>
    <ligand>
        <name>shikimate</name>
        <dbReference type="ChEBI" id="CHEBI:36208"/>
    </ligand>
</feature>
<dbReference type="InterPro" id="IPR013708">
    <property type="entry name" value="Shikimate_DH-bd_N"/>
</dbReference>
<dbReference type="UniPathway" id="UPA00053">
    <property type="reaction ID" value="UER00087"/>
</dbReference>
<feature type="active site" description="Proton acceptor" evidence="9">
    <location>
        <position position="72"/>
    </location>
</feature>
<feature type="binding site" evidence="9">
    <location>
        <begin position="133"/>
        <end position="137"/>
    </location>
    <ligand>
        <name>NADP(+)</name>
        <dbReference type="ChEBI" id="CHEBI:58349"/>
    </ligand>
</feature>
<dbReference type="GO" id="GO:0050661">
    <property type="term" value="F:NADP binding"/>
    <property type="evidence" value="ECO:0007669"/>
    <property type="project" value="InterPro"/>
</dbReference>
<dbReference type="SUPFAM" id="SSF53223">
    <property type="entry name" value="Aminoacid dehydrogenase-like, N-terminal domain"/>
    <property type="match status" value="1"/>
</dbReference>
<dbReference type="GO" id="GO:0009423">
    <property type="term" value="P:chorismate biosynthetic process"/>
    <property type="evidence" value="ECO:0007669"/>
    <property type="project" value="UniProtKB-UniRule"/>
</dbReference>
<evidence type="ECO:0000256" key="7">
    <source>
        <dbReference type="ARBA" id="ARBA00049442"/>
    </source>
</evidence>
<evidence type="ECO:0000256" key="6">
    <source>
        <dbReference type="ARBA" id="ARBA00023141"/>
    </source>
</evidence>
<keyword evidence="6 9" id="KW-0057">Aromatic amino acid biosynthesis</keyword>
<feature type="binding site" evidence="9">
    <location>
        <position position="68"/>
    </location>
    <ligand>
        <name>shikimate</name>
        <dbReference type="ChEBI" id="CHEBI:36208"/>
    </ligand>
</feature>
<dbReference type="PANTHER" id="PTHR21089">
    <property type="entry name" value="SHIKIMATE DEHYDROGENASE"/>
    <property type="match status" value="1"/>
</dbReference>
<evidence type="ECO:0000256" key="2">
    <source>
        <dbReference type="ARBA" id="ARBA00012962"/>
    </source>
</evidence>
<sequence>MRFTAAAKVFVLFGDPVEHSLSPAMQNAALQAAGIDGLYIPWRVKSADLPTAFESLRGMENFGGANVTLPHKEQAAVLVDTLTKEAASVGAVNTVVARGGRLLGANTDGQGFLRSLHEEADYLPRGKPAVILGAGGAARAVSVGLAEAGAEEIVIVNRTIERAQSLAEFVNRETGVSAVGLGLDDPRMPARVRNCALMVNTTSVGLSPSDPPSIDPSLLQPGMLVYDLIYRPLETALLREATKRGCQVMGGLGMLLYQGALAFELWTGQKPSEEAMRQALVAAIA</sequence>
<dbReference type="GO" id="GO:0008652">
    <property type="term" value="P:amino acid biosynthetic process"/>
    <property type="evidence" value="ECO:0007669"/>
    <property type="project" value="UniProtKB-KW"/>
</dbReference>
<comment type="similarity">
    <text evidence="9">Belongs to the shikimate dehydrogenase family.</text>
</comment>
<dbReference type="GO" id="GO:0009073">
    <property type="term" value="P:aromatic amino acid family biosynthetic process"/>
    <property type="evidence" value="ECO:0007669"/>
    <property type="project" value="UniProtKB-KW"/>
</dbReference>
<dbReference type="SUPFAM" id="SSF51735">
    <property type="entry name" value="NAD(P)-binding Rossmann-fold domains"/>
    <property type="match status" value="1"/>
</dbReference>
<keyword evidence="14" id="KW-1185">Reference proteome</keyword>
<dbReference type="Gene3D" id="3.40.50.720">
    <property type="entry name" value="NAD(P)-binding Rossmann-like Domain"/>
    <property type="match status" value="1"/>
</dbReference>
<evidence type="ECO:0000259" key="11">
    <source>
        <dbReference type="Pfam" id="PF08501"/>
    </source>
</evidence>
<dbReference type="EMBL" id="NVQC01000030">
    <property type="protein sequence ID" value="PTL35101.1"/>
    <property type="molecule type" value="Genomic_DNA"/>
</dbReference>
<reference evidence="14" key="2">
    <citation type="journal article" date="2018" name="Environ. Microbiol.">
        <title>Bloom of a denitrifying methanotroph, 'Candidatus Methylomirabilis limnetica', in a deep stratified lake.</title>
        <authorList>
            <person name="Graf J.S."/>
            <person name="Mayr M.J."/>
            <person name="Marchant H.K."/>
            <person name="Tienken D."/>
            <person name="Hach P.F."/>
            <person name="Brand A."/>
            <person name="Schubert C.J."/>
            <person name="Kuypers M.M."/>
            <person name="Milucka J."/>
        </authorList>
    </citation>
    <scope>NUCLEOTIDE SEQUENCE [LARGE SCALE GENOMIC DNA]</scope>
    <source>
        <strain evidence="14">Zug</strain>
    </source>
</reference>
<feature type="domain" description="SDH C-terminal" evidence="12">
    <location>
        <begin position="251"/>
        <end position="280"/>
    </location>
</feature>
<evidence type="ECO:0000256" key="3">
    <source>
        <dbReference type="ARBA" id="ARBA00022605"/>
    </source>
</evidence>
<comment type="subunit">
    <text evidence="9">Homodimer.</text>
</comment>
<gene>
    <name evidence="9" type="primary">aroE</name>
    <name evidence="13" type="ORF">CLG94_11495</name>
</gene>
<evidence type="ECO:0000256" key="1">
    <source>
        <dbReference type="ARBA" id="ARBA00004871"/>
    </source>
</evidence>
<evidence type="ECO:0000256" key="9">
    <source>
        <dbReference type="HAMAP-Rule" id="MF_00222"/>
    </source>
</evidence>
<dbReference type="PANTHER" id="PTHR21089:SF1">
    <property type="entry name" value="BIFUNCTIONAL 3-DEHYDROQUINATE DEHYDRATASE_SHIKIMATE DEHYDROGENASE, CHLOROPLASTIC"/>
    <property type="match status" value="1"/>
</dbReference>
<dbReference type="Gene3D" id="3.40.50.10860">
    <property type="entry name" value="Leucine Dehydrogenase, chain A, domain 1"/>
    <property type="match status" value="1"/>
</dbReference>
<dbReference type="RefSeq" id="WP_107563701.1">
    <property type="nucleotide sequence ID" value="NZ_NVQC01000030.1"/>
</dbReference>
<evidence type="ECO:0000256" key="5">
    <source>
        <dbReference type="ARBA" id="ARBA00023002"/>
    </source>
</evidence>
<evidence type="ECO:0000256" key="4">
    <source>
        <dbReference type="ARBA" id="ARBA00022857"/>
    </source>
</evidence>
<dbReference type="InterPro" id="IPR036291">
    <property type="entry name" value="NAD(P)-bd_dom_sf"/>
</dbReference>
<dbReference type="EC" id="1.1.1.25" evidence="2 9"/>
<dbReference type="InterPro" id="IPR041121">
    <property type="entry name" value="SDH_C"/>
</dbReference>
<feature type="binding site" evidence="9">
    <location>
        <begin position="20"/>
        <end position="22"/>
    </location>
    <ligand>
        <name>shikimate</name>
        <dbReference type="ChEBI" id="CHEBI:36208"/>
    </ligand>
</feature>
<proteinExistence type="inferred from homology"/>
<evidence type="ECO:0000313" key="14">
    <source>
        <dbReference type="Proteomes" id="UP000241436"/>
    </source>
</evidence>
<dbReference type="GO" id="GO:0019632">
    <property type="term" value="P:shikimate metabolic process"/>
    <property type="evidence" value="ECO:0007669"/>
    <property type="project" value="InterPro"/>
</dbReference>
<evidence type="ECO:0000256" key="8">
    <source>
        <dbReference type="ARBA" id="ARBA00060613"/>
    </source>
</evidence>
<dbReference type="Pfam" id="PF08501">
    <property type="entry name" value="Shikimate_dh_N"/>
    <property type="match status" value="1"/>
</dbReference>
<comment type="pathway">
    <text evidence="8">Aromatic compound metabolism; 3,4-dihydroxybenzoate biosynthesis; 3-dehydroquinate from D-quinate (NAD(+) route).</text>
</comment>
<comment type="pathway">
    <text evidence="1 9">Metabolic intermediate biosynthesis; chorismate biosynthesis; chorismate from D-erythrose 4-phosphate and phosphoenolpyruvate: step 4/7.</text>
</comment>